<dbReference type="Proteomes" id="UP000054532">
    <property type="component" value="Unassembled WGS sequence"/>
</dbReference>
<name>W2MI31_PHYNI</name>
<evidence type="ECO:0000313" key="1">
    <source>
        <dbReference type="EMBL" id="ETL28876.1"/>
    </source>
</evidence>
<reference evidence="1" key="1">
    <citation type="submission" date="2013-11" db="EMBL/GenBank/DDBJ databases">
        <title>The Genome Sequence of Phytophthora parasitica CJ05E6.</title>
        <authorList>
            <consortium name="The Broad Institute Genomics Platform"/>
            <person name="Russ C."/>
            <person name="Tyler B."/>
            <person name="Panabieres F."/>
            <person name="Shan W."/>
            <person name="Tripathy S."/>
            <person name="Grunwald N."/>
            <person name="Machado M."/>
            <person name="Johnson C.S."/>
            <person name="Arredondo F."/>
            <person name="Hong C."/>
            <person name="Coffey M."/>
            <person name="Young S.K."/>
            <person name="Zeng Q."/>
            <person name="Gargeya S."/>
            <person name="Fitzgerald M."/>
            <person name="Abouelleil A."/>
            <person name="Alvarado L."/>
            <person name="Chapman S.B."/>
            <person name="Gainer-Dewar J."/>
            <person name="Goldberg J."/>
            <person name="Griggs A."/>
            <person name="Gujja S."/>
            <person name="Hansen M."/>
            <person name="Howarth C."/>
            <person name="Imamovic A."/>
            <person name="Ireland A."/>
            <person name="Larimer J."/>
            <person name="McCowan C."/>
            <person name="Murphy C."/>
            <person name="Pearson M."/>
            <person name="Poon T.W."/>
            <person name="Priest M."/>
            <person name="Roberts A."/>
            <person name="Saif S."/>
            <person name="Shea T."/>
            <person name="Sykes S."/>
            <person name="Wortman J."/>
            <person name="Nusbaum C."/>
            <person name="Birren B."/>
        </authorList>
    </citation>
    <scope>NUCLEOTIDE SEQUENCE [LARGE SCALE GENOMIC DNA]</scope>
    <source>
        <strain evidence="1">CJ05E6</strain>
    </source>
</reference>
<reference evidence="2" key="2">
    <citation type="submission" date="2013-11" db="EMBL/GenBank/DDBJ databases">
        <title>The Genome Sequence of Phytophthora parasitica IAC_01/95.</title>
        <authorList>
            <consortium name="The Broad Institute Genomics Platform"/>
            <person name="Russ C."/>
            <person name="Tyler B."/>
            <person name="Panabieres F."/>
            <person name="Shan W."/>
            <person name="Tripathy S."/>
            <person name="Grunwald N."/>
            <person name="Machado M."/>
            <person name="Johnson C.S."/>
            <person name="Arredondo F."/>
            <person name="Hong C."/>
            <person name="Coffey M."/>
            <person name="Young S.K."/>
            <person name="Zeng Q."/>
            <person name="Gargeya S."/>
            <person name="Fitzgerald M."/>
            <person name="Abouelleil A."/>
            <person name="Alvarado L."/>
            <person name="Chapman S.B."/>
            <person name="Gainer-Dewar J."/>
            <person name="Goldberg J."/>
            <person name="Griggs A."/>
            <person name="Gujja S."/>
            <person name="Hansen M."/>
            <person name="Howarth C."/>
            <person name="Imamovic A."/>
            <person name="Ireland A."/>
            <person name="Larimer J."/>
            <person name="McCowan C."/>
            <person name="Murphy C."/>
            <person name="Pearson M."/>
            <person name="Poon T.W."/>
            <person name="Priest M."/>
            <person name="Roberts A."/>
            <person name="Saif S."/>
            <person name="Shea T."/>
            <person name="Sykes S."/>
            <person name="Wortman J."/>
            <person name="Nusbaum C."/>
            <person name="Birren B."/>
        </authorList>
    </citation>
    <scope>NUCLEOTIDE SEQUENCE [LARGE SCALE GENOMIC DNA]</scope>
    <source>
        <strain evidence="2">IAC_01/95</strain>
    </source>
</reference>
<sequence length="34" mass="3894">MKNLPTPPSKGTLRCRGSELAELEFPTFYQPQRT</sequence>
<dbReference type="AlphaFoldDB" id="W2MI31"/>
<protein>
    <submittedName>
        <fullName evidence="2">Uncharacterized protein</fullName>
    </submittedName>
</protein>
<gene>
    <name evidence="2" type="ORF">L914_17743</name>
    <name evidence="1" type="ORF">L916_17830</name>
</gene>
<proteinExistence type="predicted"/>
<organism evidence="2">
    <name type="scientific">Phytophthora nicotianae</name>
    <name type="common">Potato buckeye rot agent</name>
    <name type="synonym">Phytophthora parasitica</name>
    <dbReference type="NCBI Taxonomy" id="4792"/>
    <lineage>
        <taxon>Eukaryota</taxon>
        <taxon>Sar</taxon>
        <taxon>Stramenopiles</taxon>
        <taxon>Oomycota</taxon>
        <taxon>Peronosporomycetes</taxon>
        <taxon>Peronosporales</taxon>
        <taxon>Peronosporaceae</taxon>
        <taxon>Phytophthora</taxon>
    </lineage>
</organism>
<accession>W2MI31</accession>
<dbReference type="EMBL" id="KI675613">
    <property type="protein sequence ID" value="ETL28876.1"/>
    <property type="molecule type" value="Genomic_DNA"/>
</dbReference>
<dbReference type="EMBL" id="KI695547">
    <property type="protein sequence ID" value="ETM35323.1"/>
    <property type="molecule type" value="Genomic_DNA"/>
</dbReference>
<evidence type="ECO:0000313" key="2">
    <source>
        <dbReference type="EMBL" id="ETM35323.1"/>
    </source>
</evidence>
<dbReference type="Proteomes" id="UP000053864">
    <property type="component" value="Unassembled WGS sequence"/>
</dbReference>